<evidence type="ECO:0000313" key="2">
    <source>
        <dbReference type="EMBL" id="QED48146.1"/>
    </source>
</evidence>
<evidence type="ECO:0000313" key="3">
    <source>
        <dbReference type="Proteomes" id="UP000321555"/>
    </source>
</evidence>
<protein>
    <recommendedName>
        <fullName evidence="4">CorA-like Mg2+ transporter protein</fullName>
    </recommendedName>
</protein>
<feature type="transmembrane region" description="Helical" evidence="1">
    <location>
        <begin position="441"/>
        <end position="459"/>
    </location>
</feature>
<feature type="transmembrane region" description="Helical" evidence="1">
    <location>
        <begin position="409"/>
        <end position="435"/>
    </location>
</feature>
<keyword evidence="1" id="KW-0472">Membrane</keyword>
<keyword evidence="1" id="KW-1133">Transmembrane helix</keyword>
<organism evidence="2 3">
    <name type="scientific">Cytobacillus dafuensis</name>
    <name type="common">Bacillus dafuensis</name>
    <dbReference type="NCBI Taxonomy" id="1742359"/>
    <lineage>
        <taxon>Bacteria</taxon>
        <taxon>Bacillati</taxon>
        <taxon>Bacillota</taxon>
        <taxon>Bacilli</taxon>
        <taxon>Bacillales</taxon>
        <taxon>Bacillaceae</taxon>
        <taxon>Cytobacillus</taxon>
    </lineage>
</organism>
<dbReference type="Proteomes" id="UP000321555">
    <property type="component" value="Chromosome"/>
</dbReference>
<gene>
    <name evidence="2" type="ORF">FSZ17_13385</name>
</gene>
<reference evidence="3" key="1">
    <citation type="submission" date="2019-08" db="EMBL/GenBank/DDBJ databases">
        <authorList>
            <person name="Zheng X."/>
        </authorList>
    </citation>
    <scope>NUCLEOTIDE SEQUENCE [LARGE SCALE GENOMIC DNA]</scope>
    <source>
        <strain evidence="3">FJAT-25496</strain>
    </source>
</reference>
<keyword evidence="3" id="KW-1185">Reference proteome</keyword>
<name>A0A5B8Z9K3_CYTDA</name>
<dbReference type="AlphaFoldDB" id="A0A5B8Z9K3"/>
<evidence type="ECO:0000256" key="1">
    <source>
        <dbReference type="SAM" id="Phobius"/>
    </source>
</evidence>
<keyword evidence="1" id="KW-0812">Transmembrane</keyword>
<accession>A0A5B8Z9K3</accession>
<evidence type="ECO:0008006" key="4">
    <source>
        <dbReference type="Google" id="ProtNLM"/>
    </source>
</evidence>
<dbReference type="RefSeq" id="WP_057770840.1">
    <property type="nucleotide sequence ID" value="NZ_CP042593.1"/>
</dbReference>
<dbReference type="STRING" id="1742359.GCA_001439625_01746"/>
<proteinExistence type="predicted"/>
<sequence>MVNKENIPKVEKQVTFLIVPFAFRAEYENTDRLIDHSNFEEKTPVSERLYDHVQNLISPQGRKYEAIGRRFVLKDEVRTKWNLPNRKDTFLTYQYSKQSFSFSIESIELYVFETQVGFVLFKIGHPKFSSIEQMIETNYHIKRLGKLRNTKVFYDKKTGKDTLLEQEIHLNDLIDSFLSNLEVDTYFEGDDTHVKQSLVFSAAFLNQPGLEESSVTAWLFRMQRAFKDSYKPVKEMENRRDLFIPFDNSYWGVSLEGMANIVTKTNDTTADQFFGTDYFYRLENTYLFMYILALHQRYALLYFSKQISLLPYQLNQIEDQLEKQNELITKFRKNIVNFMLKCSYNQVSNVTHQSELYEMIRTNLKIEYLFTEINDELYSLSSLMEIIEQKKLQLLEEKKREKSDKMTKGIGLLSFVYLPLTIIPGLYTMILPFITENTLNWILAVLITLLSFVPTFYLLKKYIWVRLKNDG</sequence>
<dbReference type="KEGG" id="bda:FSZ17_13385"/>
<dbReference type="EMBL" id="CP042593">
    <property type="protein sequence ID" value="QED48146.1"/>
    <property type="molecule type" value="Genomic_DNA"/>
</dbReference>
<dbReference type="OrthoDB" id="2796286at2"/>